<evidence type="ECO:0000313" key="11">
    <source>
        <dbReference type="Proteomes" id="UP000472372"/>
    </source>
</evidence>
<evidence type="ECO:0000256" key="4">
    <source>
        <dbReference type="ARBA" id="ARBA00022618"/>
    </source>
</evidence>
<organism evidence="10 11">
    <name type="scientific">Pyrenophora teres f. teres</name>
    <dbReference type="NCBI Taxonomy" id="97479"/>
    <lineage>
        <taxon>Eukaryota</taxon>
        <taxon>Fungi</taxon>
        <taxon>Dikarya</taxon>
        <taxon>Ascomycota</taxon>
        <taxon>Pezizomycotina</taxon>
        <taxon>Dothideomycetes</taxon>
        <taxon>Pleosporomycetidae</taxon>
        <taxon>Pleosporales</taxon>
        <taxon>Pleosporineae</taxon>
        <taxon>Pleosporaceae</taxon>
        <taxon>Pyrenophora</taxon>
    </lineage>
</organism>
<keyword evidence="4" id="KW-0132">Cell division</keyword>
<sequence>MPGRPSTRAPRASATSTTRKTSAGTTKSTRASSARQSANAVEIPDEGPVTTLRTQIAQVFSDAQKTTATQRKLVVNLRKIQEACCFEPPETGKKSGKKSKGEEQEDFDEEEFNAEVVRCVLRIMYVKKSEPVGDRVIRFLGVFLKHASEKDQSIFAPEAEEEEATAFHETPSSRLTSHILTTILALLTAKDKTIRFRATQTVAHIVNSLTTIDDDIFNLIRLGFLKRLRDKEPSVRVQAILGLGRLAGNDDEEQEDEDSDDEAAGGILDKLLDIMINDPSAEVRRAVLLNLPLWPSTLRYILERARDMDATTRRLVYGKILPALGDFRHMSLVEREKLIRWGLRDRDDIVRKAAATLFRERWLEDCASSRDTRSEEEKKPGDVAPPNLEALCELLERIDVTRSGEEDGMAHEAMRQFWDGRPDYRKEITFDHEFWNNLDAQTAFIARTLNDYAQSTEDDRVQSMVEDKMPEVTMFAFVLQRELNSLMELVDKVAVMEENDPEAEEAQEDVEEQDFIVQQLLHIAHTLDYTDEMGRRQMYNIMREAIAKAQLPEECTKLSIEVLRKVCGSRGESDFCALIVEAIADVRDSLLDADDATVTGEDGEEESFHSAQSDVDGDAPLIKPKTSKASENLTDEEKEERQIREVMVYSKCLHIAQCTLQNVEGDLESDTSLTNILNTLIIPAVQAHQAMIRERGVICLGLAALLSKDLADNNLDLFFHCFTKGHDALKEIVIQVLTDVIITHPTLLTPTIPDPDASTEDAEPITNPRIRPITKILLKAFTSDNKRISLISCTAASKLLLLGILPPLSTTEVLKVMVLTYFDPETALNPALRQALSYFLPVFCHSKLKNAKLMADIAVSVISKLLIMRDENVEDEDVDEMVGWPVITAHLAEWTDGRKVVGATELGLDGKTSVVGVEAEEPHVGLAVEVLERALTATCSKDERKPLLSLLSKLFIAPSSSSSTGTVAIRNNTTEEGGAVDLEEMLHTLHGLVTEAVEGKIGTDATQRNALAKLETSLTKRLGEVAQAKENTEVETQQGSPETTVAADAEEAEEEEETEVPVQKKQSKAVKQDDNEEEDEEDDETMLAGMQGEGTRMPLEEDDNDDDDEEEGVEGESMAEHSALTVGRDDRRRIMVTEDDIMEDLLQSEMSDSA</sequence>
<evidence type="ECO:0000256" key="3">
    <source>
        <dbReference type="ARBA" id="ARBA00022454"/>
    </source>
</evidence>
<accession>A0A6S6W5P2</accession>
<dbReference type="GO" id="GO:0000796">
    <property type="term" value="C:condensin complex"/>
    <property type="evidence" value="ECO:0007669"/>
    <property type="project" value="InterPro"/>
</dbReference>
<dbReference type="InterPro" id="IPR011989">
    <property type="entry name" value="ARM-like"/>
</dbReference>
<evidence type="ECO:0000256" key="8">
    <source>
        <dbReference type="SAM" id="MobiDB-lite"/>
    </source>
</evidence>
<dbReference type="AlphaFoldDB" id="A0A6S6W5P2"/>
<dbReference type="InterPro" id="IPR025977">
    <property type="entry name" value="Cnd3_C"/>
</dbReference>
<dbReference type="GO" id="GO:0051301">
    <property type="term" value="P:cell division"/>
    <property type="evidence" value="ECO:0007669"/>
    <property type="project" value="UniProtKB-KW"/>
</dbReference>
<feature type="compositionally biased region" description="Low complexity" evidence="8">
    <location>
        <begin position="1"/>
        <end position="35"/>
    </location>
</feature>
<dbReference type="GO" id="GO:0000793">
    <property type="term" value="C:condensed chromosome"/>
    <property type="evidence" value="ECO:0007669"/>
    <property type="project" value="TreeGrafter"/>
</dbReference>
<evidence type="ECO:0000256" key="7">
    <source>
        <dbReference type="ARBA" id="ARBA00023306"/>
    </source>
</evidence>
<dbReference type="Pfam" id="PF12719">
    <property type="entry name" value="Cnd3"/>
    <property type="match status" value="1"/>
</dbReference>
<gene>
    <name evidence="10" type="ORF">PTTW11_07015</name>
</gene>
<keyword evidence="5" id="KW-0498">Mitosis</keyword>
<comment type="similarity">
    <text evidence="2">Belongs to the CND3 (condensin subunit 3) family.</text>
</comment>
<feature type="region of interest" description="Disordered" evidence="8">
    <location>
        <begin position="1025"/>
        <end position="1132"/>
    </location>
</feature>
<dbReference type="SUPFAM" id="SSF48371">
    <property type="entry name" value="ARM repeat"/>
    <property type="match status" value="1"/>
</dbReference>
<dbReference type="EMBL" id="HG992982">
    <property type="protein sequence ID" value="CAE7186720.1"/>
    <property type="molecule type" value="Genomic_DNA"/>
</dbReference>
<dbReference type="PANTHER" id="PTHR14418">
    <property type="entry name" value="CONDENSIN COMPLEX SUBUNIT 3-RELATED"/>
    <property type="match status" value="1"/>
</dbReference>
<proteinExistence type="inferred from homology"/>
<dbReference type="PANTHER" id="PTHR14418:SF5">
    <property type="entry name" value="CONDENSIN COMPLEX SUBUNIT 3"/>
    <property type="match status" value="1"/>
</dbReference>
<evidence type="ECO:0000256" key="6">
    <source>
        <dbReference type="ARBA" id="ARBA00023067"/>
    </source>
</evidence>
<comment type="subcellular location">
    <subcellularLocation>
        <location evidence="1">Chromosome</location>
    </subcellularLocation>
</comment>
<feature type="compositionally biased region" description="Acidic residues" evidence="8">
    <location>
        <begin position="1048"/>
        <end position="1059"/>
    </location>
</feature>
<feature type="compositionally biased region" description="Acidic residues" evidence="8">
    <location>
        <begin position="1100"/>
        <end position="1114"/>
    </location>
</feature>
<feature type="domain" description="Nuclear condensin complex subunit 3 C-terminal" evidence="9">
    <location>
        <begin position="651"/>
        <end position="956"/>
    </location>
</feature>
<dbReference type="InterPro" id="IPR027165">
    <property type="entry name" value="CND3"/>
</dbReference>
<protein>
    <submittedName>
        <fullName evidence="10">Condensin complex component cnd3</fullName>
    </submittedName>
</protein>
<feature type="region of interest" description="Disordered" evidence="8">
    <location>
        <begin position="1"/>
        <end position="47"/>
    </location>
</feature>
<dbReference type="Gene3D" id="1.25.10.10">
    <property type="entry name" value="Leucine-rich Repeat Variant"/>
    <property type="match status" value="1"/>
</dbReference>
<dbReference type="InterPro" id="IPR016024">
    <property type="entry name" value="ARM-type_fold"/>
</dbReference>
<feature type="compositionally biased region" description="Acidic residues" evidence="8">
    <location>
        <begin position="1074"/>
        <end position="1085"/>
    </location>
</feature>
<evidence type="ECO:0000256" key="5">
    <source>
        <dbReference type="ARBA" id="ARBA00022776"/>
    </source>
</evidence>
<dbReference type="Proteomes" id="UP000472372">
    <property type="component" value="Chromosome 6"/>
</dbReference>
<keyword evidence="6" id="KW-0226">DNA condensation</keyword>
<evidence type="ECO:0000259" key="9">
    <source>
        <dbReference type="Pfam" id="PF12719"/>
    </source>
</evidence>
<evidence type="ECO:0000256" key="1">
    <source>
        <dbReference type="ARBA" id="ARBA00004286"/>
    </source>
</evidence>
<name>A0A6S6W5P2_9PLEO</name>
<keyword evidence="7" id="KW-0131">Cell cycle</keyword>
<evidence type="ECO:0000256" key="2">
    <source>
        <dbReference type="ARBA" id="ARBA00006533"/>
    </source>
</evidence>
<dbReference type="GO" id="GO:0007076">
    <property type="term" value="P:mitotic chromosome condensation"/>
    <property type="evidence" value="ECO:0007669"/>
    <property type="project" value="InterPro"/>
</dbReference>
<reference evidence="10" key="1">
    <citation type="submission" date="2021-02" db="EMBL/GenBank/DDBJ databases">
        <authorList>
            <person name="Syme A R."/>
            <person name="Syme A R."/>
            <person name="Moolhuijzen P."/>
        </authorList>
    </citation>
    <scope>NUCLEOTIDE SEQUENCE</scope>
    <source>
        <strain evidence="10">W1-1</strain>
    </source>
</reference>
<feature type="region of interest" description="Disordered" evidence="8">
    <location>
        <begin position="87"/>
        <end position="106"/>
    </location>
</feature>
<feature type="region of interest" description="Disordered" evidence="8">
    <location>
        <begin position="597"/>
        <end position="638"/>
    </location>
</feature>
<evidence type="ECO:0000313" key="10">
    <source>
        <dbReference type="EMBL" id="CAE7186720.1"/>
    </source>
</evidence>
<keyword evidence="3" id="KW-0158">Chromosome</keyword>